<evidence type="ECO:0000313" key="7">
    <source>
        <dbReference type="EMBL" id="MDM8202719.1"/>
    </source>
</evidence>
<proteinExistence type="inferred from homology"/>
<dbReference type="PROSITE" id="PS51257">
    <property type="entry name" value="PROKAR_LIPOPROTEIN"/>
    <property type="match status" value="1"/>
</dbReference>
<keyword evidence="8" id="KW-1185">Reference proteome</keyword>
<dbReference type="GO" id="GO:0003755">
    <property type="term" value="F:peptidyl-prolyl cis-trans isomerase activity"/>
    <property type="evidence" value="ECO:0007669"/>
    <property type="project" value="UniProtKB-EC"/>
</dbReference>
<dbReference type="RefSeq" id="WP_289600922.1">
    <property type="nucleotide sequence ID" value="NZ_JAUDCL010000065.1"/>
</dbReference>
<gene>
    <name evidence="7" type="ORF">QUW08_15685</name>
</gene>
<dbReference type="PROSITE" id="PS50072">
    <property type="entry name" value="CSA_PPIASE_2"/>
    <property type="match status" value="1"/>
</dbReference>
<dbReference type="CDD" id="cd00317">
    <property type="entry name" value="cyclophilin"/>
    <property type="match status" value="1"/>
</dbReference>
<dbReference type="EMBL" id="JAUDCL010000065">
    <property type="protein sequence ID" value="MDM8202719.1"/>
    <property type="molecule type" value="Genomic_DNA"/>
</dbReference>
<evidence type="ECO:0000313" key="8">
    <source>
        <dbReference type="Proteomes" id="UP001529380"/>
    </source>
</evidence>
<dbReference type="SUPFAM" id="SSF50891">
    <property type="entry name" value="Cyclophilin-like"/>
    <property type="match status" value="1"/>
</dbReference>
<dbReference type="InterPro" id="IPR044666">
    <property type="entry name" value="Cyclophilin_A-like"/>
</dbReference>
<name>A0ABT7UUZ2_9FIRM</name>
<comment type="catalytic activity">
    <reaction evidence="4">
        <text>[protein]-peptidylproline (omega=180) = [protein]-peptidylproline (omega=0)</text>
        <dbReference type="Rhea" id="RHEA:16237"/>
        <dbReference type="Rhea" id="RHEA-COMP:10747"/>
        <dbReference type="Rhea" id="RHEA-COMP:10748"/>
        <dbReference type="ChEBI" id="CHEBI:83833"/>
        <dbReference type="ChEBI" id="CHEBI:83834"/>
        <dbReference type="EC" id="5.2.1.8"/>
    </reaction>
</comment>
<feature type="region of interest" description="Disordered" evidence="5">
    <location>
        <begin position="235"/>
        <end position="277"/>
    </location>
</feature>
<evidence type="ECO:0000259" key="6">
    <source>
        <dbReference type="PROSITE" id="PS50072"/>
    </source>
</evidence>
<reference evidence="8" key="1">
    <citation type="submission" date="2023-06" db="EMBL/GenBank/DDBJ databases">
        <title>Identification and characterization of horizontal gene transfer across gut microbiota members of farm animals based on homology search.</title>
        <authorList>
            <person name="Zeman M."/>
            <person name="Kubasova T."/>
            <person name="Jahodarova E."/>
            <person name="Nykrynova M."/>
            <person name="Rychlik I."/>
        </authorList>
    </citation>
    <scope>NUCLEOTIDE SEQUENCE [LARGE SCALE GENOMIC DNA]</scope>
    <source>
        <strain evidence="8">ET340</strain>
    </source>
</reference>
<dbReference type="Pfam" id="PF00160">
    <property type="entry name" value="Pro_isomerase"/>
    <property type="match status" value="1"/>
</dbReference>
<comment type="similarity">
    <text evidence="4">Belongs to the cyclophilin-type PPIase family.</text>
</comment>
<keyword evidence="2 4" id="KW-0697">Rotamase</keyword>
<dbReference type="PROSITE" id="PS00170">
    <property type="entry name" value="CSA_PPIASE_1"/>
    <property type="match status" value="1"/>
</dbReference>
<protein>
    <recommendedName>
        <fullName evidence="4">Peptidyl-prolyl cis-trans isomerase</fullName>
        <shortName evidence="4">PPIase</shortName>
        <ecNumber evidence="4">5.2.1.8</ecNumber>
    </recommendedName>
</protein>
<dbReference type="PANTHER" id="PTHR45625">
    <property type="entry name" value="PEPTIDYL-PROLYL CIS-TRANS ISOMERASE-RELATED"/>
    <property type="match status" value="1"/>
</dbReference>
<dbReference type="PANTHER" id="PTHR45625:SF4">
    <property type="entry name" value="PEPTIDYLPROLYL ISOMERASE DOMAIN AND WD REPEAT-CONTAINING PROTEIN 1"/>
    <property type="match status" value="1"/>
</dbReference>
<dbReference type="PRINTS" id="PR00153">
    <property type="entry name" value="CSAPPISMRASE"/>
</dbReference>
<feature type="compositionally biased region" description="Low complexity" evidence="5">
    <location>
        <begin position="245"/>
        <end position="277"/>
    </location>
</feature>
<dbReference type="InterPro" id="IPR002130">
    <property type="entry name" value="Cyclophilin-type_PPIase_dom"/>
</dbReference>
<dbReference type="Gene3D" id="2.40.100.10">
    <property type="entry name" value="Cyclophilin-like"/>
    <property type="match status" value="1"/>
</dbReference>
<evidence type="ECO:0000256" key="3">
    <source>
        <dbReference type="ARBA" id="ARBA00023235"/>
    </source>
</evidence>
<feature type="domain" description="PPIase cyclophilin-type" evidence="6">
    <location>
        <begin position="51"/>
        <end position="234"/>
    </location>
</feature>
<dbReference type="EC" id="5.2.1.8" evidence="4"/>
<comment type="function">
    <text evidence="1 4">PPIases accelerate the folding of proteins. It catalyzes the cis-trans isomerization of proline imidic peptide bonds in oligopeptides.</text>
</comment>
<reference evidence="7 8" key="2">
    <citation type="submission" date="2023-06" db="EMBL/GenBank/DDBJ databases">
        <title>Identification and characterization of horizontal gene transfer across gut microbiota members of farm animals based on homology search.</title>
        <authorList>
            <person name="Schwarzerova J."/>
            <person name="Nykrynova M."/>
            <person name="Jureckova K."/>
            <person name="Cejkova D."/>
            <person name="Rychlik I."/>
        </authorList>
    </citation>
    <scope>NUCLEOTIDE SEQUENCE [LARGE SCALE GENOMIC DNA]</scope>
    <source>
        <strain evidence="7 8">ET340</strain>
    </source>
</reference>
<organism evidence="7 8">
    <name type="scientific">Allofournierella massiliensis</name>
    <dbReference type="NCBI Taxonomy" id="1650663"/>
    <lineage>
        <taxon>Bacteria</taxon>
        <taxon>Bacillati</taxon>
        <taxon>Bacillota</taxon>
        <taxon>Clostridia</taxon>
        <taxon>Eubacteriales</taxon>
        <taxon>Oscillospiraceae</taxon>
        <taxon>Allofournierella</taxon>
    </lineage>
</organism>
<accession>A0ABT7UUZ2</accession>
<sequence length="277" mass="28970">MRRFIALAAAAVLAAGLLAGCGGGITGSSIKRPQVESEELQFQTPAEGDPIAIFNTSAGEVRAVLYPDVAPMAVENFTRLAQEGYYDGTSFHRIVSGFVVQGGDASGTGTTGSTIWNNNPYPKEISDQLHHYSGALCAAFSPDEDVSGLSQFYFVQSLPEKLDDSLRTQMEEAGVRTEVIEAYDAAGGLPYLDYTDTVFGQVYEGMDVVDTLAQSEVDENGKPVEDVLLNSVTISTYGAADPDPASGSGEASSSASQASSAAQSTAESTSQSTSQAE</sequence>
<evidence type="ECO:0000256" key="4">
    <source>
        <dbReference type="RuleBase" id="RU363019"/>
    </source>
</evidence>
<reference evidence="7 8" key="3">
    <citation type="submission" date="2023-06" db="EMBL/GenBank/DDBJ databases">
        <authorList>
            <person name="Zeman M."/>
            <person name="Kubasova T."/>
            <person name="Jahodarova E."/>
            <person name="Nykrynova M."/>
            <person name="Rychlik I."/>
        </authorList>
    </citation>
    <scope>NUCLEOTIDE SEQUENCE [LARGE SCALE GENOMIC DNA]</scope>
    <source>
        <strain evidence="7 8">ET340</strain>
    </source>
</reference>
<keyword evidence="3 4" id="KW-0413">Isomerase</keyword>
<dbReference type="InterPro" id="IPR020892">
    <property type="entry name" value="Cyclophilin-type_PPIase_CS"/>
</dbReference>
<evidence type="ECO:0000256" key="5">
    <source>
        <dbReference type="SAM" id="MobiDB-lite"/>
    </source>
</evidence>
<comment type="caution">
    <text evidence="7">The sequence shown here is derived from an EMBL/GenBank/DDBJ whole genome shotgun (WGS) entry which is preliminary data.</text>
</comment>
<evidence type="ECO:0000256" key="2">
    <source>
        <dbReference type="ARBA" id="ARBA00023110"/>
    </source>
</evidence>
<evidence type="ECO:0000256" key="1">
    <source>
        <dbReference type="ARBA" id="ARBA00002388"/>
    </source>
</evidence>
<dbReference type="InterPro" id="IPR029000">
    <property type="entry name" value="Cyclophilin-like_dom_sf"/>
</dbReference>
<dbReference type="Proteomes" id="UP001529380">
    <property type="component" value="Unassembled WGS sequence"/>
</dbReference>